<dbReference type="Gene3D" id="3.30.1370.160">
    <property type="match status" value="1"/>
</dbReference>
<keyword evidence="1" id="KW-0694">RNA-binding</keyword>
<dbReference type="InterPro" id="IPR036986">
    <property type="entry name" value="S4_RNA-bd_sf"/>
</dbReference>
<proteinExistence type="predicted"/>
<evidence type="ECO:0000313" key="3">
    <source>
        <dbReference type="EMBL" id="HIU51816.1"/>
    </source>
</evidence>
<dbReference type="SUPFAM" id="SSF55174">
    <property type="entry name" value="Alpha-L RNA-binding motif"/>
    <property type="match status" value="1"/>
</dbReference>
<dbReference type="Proteomes" id="UP000824093">
    <property type="component" value="Unassembled WGS sequence"/>
</dbReference>
<dbReference type="Gene3D" id="3.10.290.10">
    <property type="entry name" value="RNA-binding S4 domain"/>
    <property type="match status" value="1"/>
</dbReference>
<dbReference type="PROSITE" id="PS50889">
    <property type="entry name" value="S4"/>
    <property type="match status" value="1"/>
</dbReference>
<reference evidence="3" key="1">
    <citation type="submission" date="2020-10" db="EMBL/GenBank/DDBJ databases">
        <authorList>
            <person name="Gilroy R."/>
        </authorList>
    </citation>
    <scope>NUCLEOTIDE SEQUENCE</scope>
    <source>
        <strain evidence="3">CHK195-15760</strain>
    </source>
</reference>
<dbReference type="CDD" id="cd00165">
    <property type="entry name" value="S4"/>
    <property type="match status" value="1"/>
</dbReference>
<dbReference type="GO" id="GO:0003723">
    <property type="term" value="F:RNA binding"/>
    <property type="evidence" value="ECO:0007669"/>
    <property type="project" value="UniProtKB-KW"/>
</dbReference>
<evidence type="ECO:0000256" key="1">
    <source>
        <dbReference type="PROSITE-ProRule" id="PRU00182"/>
    </source>
</evidence>
<protein>
    <recommendedName>
        <fullName evidence="2">RNA-binding S4 domain-containing protein</fullName>
    </recommendedName>
</protein>
<comment type="caution">
    <text evidence="3">The sequence shown here is derived from an EMBL/GenBank/DDBJ whole genome shotgun (WGS) entry which is preliminary data.</text>
</comment>
<dbReference type="Pfam" id="PF17774">
    <property type="entry name" value="YlmH_RBD"/>
    <property type="match status" value="1"/>
</dbReference>
<dbReference type="InterPro" id="IPR002942">
    <property type="entry name" value="S4_RNA-bd"/>
</dbReference>
<evidence type="ECO:0000313" key="4">
    <source>
        <dbReference type="Proteomes" id="UP000824093"/>
    </source>
</evidence>
<gene>
    <name evidence="3" type="ORF">IAB70_04240</name>
</gene>
<dbReference type="InterPro" id="IPR012677">
    <property type="entry name" value="Nucleotide-bd_a/b_plait_sf"/>
</dbReference>
<feature type="domain" description="RNA-binding S4" evidence="2">
    <location>
        <begin position="193"/>
        <end position="254"/>
    </location>
</feature>
<name>A0A9D1S9E5_9FIRM</name>
<evidence type="ECO:0000259" key="2">
    <source>
        <dbReference type="SMART" id="SM00363"/>
    </source>
</evidence>
<sequence>MNRKEILEKYKKEEEILLISKVLDKICFVKEKNKVMTTDFLDPYEQTIVEKELRHLKIAEYLFFGGYKEAERKILILYPEKLRDLFQNEKWKPNNYLHVLRISLPKALEGVYKHRDYLGGIMKLGVKREKIGDILVGEEGADIIILPEIENYLQYNVPELTRFQKAKMEIELIENIRESNIKTEVFEIQVASMRNDCVVAELMHTSRKKACEVIKSGRVFINFIPEVKEAKEIKEQDRITIRGKGRFCIKAWVRNTKSGRDVLKIEKYV</sequence>
<dbReference type="SMART" id="SM00363">
    <property type="entry name" value="S4"/>
    <property type="match status" value="1"/>
</dbReference>
<organism evidence="3 4">
    <name type="scientific">Candidatus Merdicola faecigallinarum</name>
    <dbReference type="NCBI Taxonomy" id="2840862"/>
    <lineage>
        <taxon>Bacteria</taxon>
        <taxon>Bacillati</taxon>
        <taxon>Bacillota</taxon>
        <taxon>Clostridia</taxon>
        <taxon>Candidatus Merdicola</taxon>
    </lineage>
</organism>
<dbReference type="Gene3D" id="3.30.70.330">
    <property type="match status" value="1"/>
</dbReference>
<dbReference type="AlphaFoldDB" id="A0A9D1S9E5"/>
<reference evidence="3" key="2">
    <citation type="journal article" date="2021" name="PeerJ">
        <title>Extensive microbial diversity within the chicken gut microbiome revealed by metagenomics and culture.</title>
        <authorList>
            <person name="Gilroy R."/>
            <person name="Ravi A."/>
            <person name="Getino M."/>
            <person name="Pursley I."/>
            <person name="Horton D.L."/>
            <person name="Alikhan N.F."/>
            <person name="Baker D."/>
            <person name="Gharbi K."/>
            <person name="Hall N."/>
            <person name="Watson M."/>
            <person name="Adriaenssens E.M."/>
            <person name="Foster-Nyarko E."/>
            <person name="Jarju S."/>
            <person name="Secka A."/>
            <person name="Antonio M."/>
            <person name="Oren A."/>
            <person name="Chaudhuri R.R."/>
            <person name="La Ragione R."/>
            <person name="Hildebrand F."/>
            <person name="Pallen M.J."/>
        </authorList>
    </citation>
    <scope>NUCLEOTIDE SEQUENCE</scope>
    <source>
        <strain evidence="3">CHK195-15760</strain>
    </source>
</reference>
<dbReference type="EMBL" id="DVNH01000027">
    <property type="protein sequence ID" value="HIU51816.1"/>
    <property type="molecule type" value="Genomic_DNA"/>
</dbReference>
<accession>A0A9D1S9E5</accession>
<dbReference type="InterPro" id="IPR040591">
    <property type="entry name" value="RqcP2_RBD"/>
</dbReference>